<accession>A0AAN8JCS0</accession>
<sequence>MVDRVRAKTDSAVIQFDHVTEDWTGYNLTHDSAGATQIPNGTVMEARYKLITNVYKTTDTENVVLKKCSSVLNYTMYGQWNSKTINTQQKIEIGNFLTSARLEHGLPPSLERQDTLCGNVTFPTDVIPNLKWFRALCDPEGEHPCCVNNQCSSRTVTECQCETCFDMRQPLHAEYSEWLPREEGCRIKYFNQKEACDLLNGVSLFLVGDSLIRHLYTALVMLLRNNLKDGAISDNAPTDAKRRCSGMYIFSDRRCRVYVDDDIEHICNGHNFSLKFFEYYSTHYSVNITQLARKNLNKPKTILLVGVGLHDNLNFRRIQLNLLQPLLNILKYQRWPKFVWATPHSAGILKTDSIKAQSRSSMVSFIREIEEFLKVHNIPVFNTFNLTKNVMSFDGTHYGLGINLLKSQILLNYIKELRDSGSL</sequence>
<dbReference type="AlphaFoldDB" id="A0AAN8JCS0"/>
<dbReference type="EMBL" id="JAZGQO010000010">
    <property type="protein sequence ID" value="KAK6175147.1"/>
    <property type="molecule type" value="Genomic_DNA"/>
</dbReference>
<dbReference type="Proteomes" id="UP001347796">
    <property type="component" value="Unassembled WGS sequence"/>
</dbReference>
<name>A0AAN8JCS0_PATCE</name>
<evidence type="ECO:0000313" key="1">
    <source>
        <dbReference type="EMBL" id="KAK6175147.1"/>
    </source>
</evidence>
<reference evidence="1 2" key="1">
    <citation type="submission" date="2024-01" db="EMBL/GenBank/DDBJ databases">
        <title>The genome of the rayed Mediterranean limpet Patella caerulea (Linnaeus, 1758).</title>
        <authorList>
            <person name="Anh-Thu Weber A."/>
            <person name="Halstead-Nussloch G."/>
        </authorList>
    </citation>
    <scope>NUCLEOTIDE SEQUENCE [LARGE SCALE GENOMIC DNA]</scope>
    <source>
        <strain evidence="1">AATW-2023a</strain>
        <tissue evidence="1">Whole specimen</tissue>
    </source>
</reference>
<dbReference type="PANTHER" id="PTHR20003:SF7">
    <property type="entry name" value="SGNH DOMAIN-CONTAINING PROTEIN"/>
    <property type="match status" value="1"/>
</dbReference>
<organism evidence="1 2">
    <name type="scientific">Patella caerulea</name>
    <name type="common">Rayed Mediterranean limpet</name>
    <dbReference type="NCBI Taxonomy" id="87958"/>
    <lineage>
        <taxon>Eukaryota</taxon>
        <taxon>Metazoa</taxon>
        <taxon>Spiralia</taxon>
        <taxon>Lophotrochozoa</taxon>
        <taxon>Mollusca</taxon>
        <taxon>Gastropoda</taxon>
        <taxon>Patellogastropoda</taxon>
        <taxon>Patelloidea</taxon>
        <taxon>Patellidae</taxon>
        <taxon>Patella</taxon>
    </lineage>
</organism>
<comment type="caution">
    <text evidence="1">The sequence shown here is derived from an EMBL/GenBank/DDBJ whole genome shotgun (WGS) entry which is preliminary data.</text>
</comment>
<keyword evidence="2" id="KW-1185">Reference proteome</keyword>
<protein>
    <submittedName>
        <fullName evidence="1">Uncharacterized protein</fullName>
    </submittedName>
</protein>
<proteinExistence type="predicted"/>
<evidence type="ECO:0000313" key="2">
    <source>
        <dbReference type="Proteomes" id="UP001347796"/>
    </source>
</evidence>
<dbReference type="PANTHER" id="PTHR20003">
    <property type="entry name" value="GLYCOPROTEIN-RELATED"/>
    <property type="match status" value="1"/>
</dbReference>
<gene>
    <name evidence="1" type="ORF">SNE40_013669</name>
</gene>